<feature type="transmembrane region" description="Helical" evidence="1">
    <location>
        <begin position="6"/>
        <end position="24"/>
    </location>
</feature>
<proteinExistence type="predicted"/>
<dbReference type="AlphaFoldDB" id="A0A9J6RIV7"/>
<keyword evidence="1" id="KW-0472">Membrane</keyword>
<dbReference type="Proteomes" id="UP001069090">
    <property type="component" value="Unassembled WGS sequence"/>
</dbReference>
<accession>A0A9J6RIV7</accession>
<keyword evidence="1" id="KW-0812">Transmembrane</keyword>
<sequence>MNYLIIVIIMAVVIGPIMWMMPSARQRQQMAVRQYALAQGFTIKVTDLPQSHRQRVRKEPVKQGVVYRLPLQQDRPLVMSQVYCLSRGIIDDVQEPQSTDYEWQGQPLNEAETWFTEALQQCPRTAVAIEYSAAGVGCYWQERGGEAAVEQIKVALQQLRKQLKQLKVSP</sequence>
<reference evidence="2 3" key="1">
    <citation type="submission" date="2022-12" db="EMBL/GenBank/DDBJ databases">
        <title>Dasania phycosphaerae sp. nov., isolated from particulate material of the south coast of Korea.</title>
        <authorList>
            <person name="Jiang Y."/>
        </authorList>
    </citation>
    <scope>NUCLEOTIDE SEQUENCE [LARGE SCALE GENOMIC DNA]</scope>
    <source>
        <strain evidence="2 3">GY-19</strain>
    </source>
</reference>
<organism evidence="2 3">
    <name type="scientific">Dasania phycosphaerae</name>
    <dbReference type="NCBI Taxonomy" id="2950436"/>
    <lineage>
        <taxon>Bacteria</taxon>
        <taxon>Pseudomonadati</taxon>
        <taxon>Pseudomonadota</taxon>
        <taxon>Gammaproteobacteria</taxon>
        <taxon>Cellvibrionales</taxon>
        <taxon>Spongiibacteraceae</taxon>
        <taxon>Dasania</taxon>
    </lineage>
</organism>
<evidence type="ECO:0000313" key="2">
    <source>
        <dbReference type="EMBL" id="MCZ0864184.1"/>
    </source>
</evidence>
<evidence type="ECO:0000256" key="1">
    <source>
        <dbReference type="SAM" id="Phobius"/>
    </source>
</evidence>
<evidence type="ECO:0000313" key="3">
    <source>
        <dbReference type="Proteomes" id="UP001069090"/>
    </source>
</evidence>
<dbReference type="EMBL" id="JAPTGG010000002">
    <property type="protein sequence ID" value="MCZ0864184.1"/>
    <property type="molecule type" value="Genomic_DNA"/>
</dbReference>
<gene>
    <name evidence="2" type="ORF">O0V09_03170</name>
</gene>
<comment type="caution">
    <text evidence="2">The sequence shown here is derived from an EMBL/GenBank/DDBJ whole genome shotgun (WGS) entry which is preliminary data.</text>
</comment>
<dbReference type="RefSeq" id="WP_258330339.1">
    <property type="nucleotide sequence ID" value="NZ_JAPTGG010000002.1"/>
</dbReference>
<keyword evidence="1" id="KW-1133">Transmembrane helix</keyword>
<keyword evidence="3" id="KW-1185">Reference proteome</keyword>
<protein>
    <submittedName>
        <fullName evidence="2">Uncharacterized protein</fullName>
    </submittedName>
</protein>
<name>A0A9J6RIV7_9GAMM</name>